<feature type="transmembrane region" description="Helical" evidence="4">
    <location>
        <begin position="101"/>
        <end position="122"/>
    </location>
</feature>
<dbReference type="InterPro" id="IPR018062">
    <property type="entry name" value="HTH_AraC-typ_CS"/>
</dbReference>
<feature type="transmembrane region" description="Helical" evidence="4">
    <location>
        <begin position="42"/>
        <end position="62"/>
    </location>
</feature>
<dbReference type="PROSITE" id="PS01124">
    <property type="entry name" value="HTH_ARAC_FAMILY_2"/>
    <property type="match status" value="1"/>
</dbReference>
<keyword evidence="3" id="KW-0804">Transcription</keyword>
<proteinExistence type="predicted"/>
<dbReference type="eggNOG" id="COG2207">
    <property type="taxonomic scope" value="Bacteria"/>
</dbReference>
<dbReference type="PANTHER" id="PTHR43280">
    <property type="entry name" value="ARAC-FAMILY TRANSCRIPTIONAL REGULATOR"/>
    <property type="match status" value="1"/>
</dbReference>
<evidence type="ECO:0000256" key="3">
    <source>
        <dbReference type="ARBA" id="ARBA00023163"/>
    </source>
</evidence>
<keyword evidence="2" id="KW-0238">DNA-binding</keyword>
<dbReference type="EMBL" id="AYXY01000019">
    <property type="protein sequence ID" value="ETN95877.1"/>
    <property type="molecule type" value="Genomic_DNA"/>
</dbReference>
<feature type="domain" description="HTH araC/xylS-type" evidence="5">
    <location>
        <begin position="149"/>
        <end position="255"/>
    </location>
</feature>
<dbReference type="SMART" id="SM00342">
    <property type="entry name" value="HTH_ARAC"/>
    <property type="match status" value="1"/>
</dbReference>
<sequence length="263" mass="30556">MVSPIKSIGFKDLLLLGLLAIFITVIGVLYPYGSYPELWGGYFYKAINYQWFLFIVASVFLFRNQFSKLIKKELSYQEVWVVSVISGVFIIWVAYYTSYYTSYIIGAISFSFVLYLSILLIYNKRKKSFKLEEKKEKYANQKIDEETANKLINEIDAVLRTEALYRNSNLTLVQLAKKLHMRPHIISQVVNDHLKTNFPLFINSYRIDEAKQRLQTSPNLKMEIIAEECGFNSTSTFYAAFKKLEQTTPAKYAKSQLIKTPDV</sequence>
<keyword evidence="4" id="KW-0472">Membrane</keyword>
<reference evidence="6 7" key="2">
    <citation type="journal article" date="2016" name="Genome Announc.">
        <title>Draft Genome Sequence of Zhouia amylolytica AD3, Isolated from Tidal Flat Sediment.</title>
        <authorList>
            <person name="Jia B."/>
            <person name="Jin H.M."/>
            <person name="Lee H.J."/>
            <person name="Jeon C.O."/>
        </authorList>
    </citation>
    <scope>NUCLEOTIDE SEQUENCE [LARGE SCALE GENOMIC DNA]</scope>
    <source>
        <strain evidence="6 7">AD3</strain>
    </source>
</reference>
<dbReference type="AlphaFoldDB" id="W2URE2"/>
<keyword evidence="4" id="KW-0812">Transmembrane</keyword>
<dbReference type="GO" id="GO:0003700">
    <property type="term" value="F:DNA-binding transcription factor activity"/>
    <property type="evidence" value="ECO:0007669"/>
    <property type="project" value="InterPro"/>
</dbReference>
<gene>
    <name evidence="6" type="ORF">P278_15990</name>
</gene>
<dbReference type="PATRIC" id="fig|1286632.3.peg.1587"/>
<dbReference type="Pfam" id="PF12833">
    <property type="entry name" value="HTH_18"/>
    <property type="match status" value="1"/>
</dbReference>
<dbReference type="Proteomes" id="UP000018850">
    <property type="component" value="Unassembled WGS sequence"/>
</dbReference>
<evidence type="ECO:0000256" key="1">
    <source>
        <dbReference type="ARBA" id="ARBA00023015"/>
    </source>
</evidence>
<feature type="transmembrane region" description="Helical" evidence="4">
    <location>
        <begin position="74"/>
        <end position="95"/>
    </location>
</feature>
<dbReference type="SUPFAM" id="SSF46689">
    <property type="entry name" value="Homeodomain-like"/>
    <property type="match status" value="1"/>
</dbReference>
<reference evidence="7" key="1">
    <citation type="submission" date="2013-11" db="EMBL/GenBank/DDBJ databases">
        <title>Draft genome sequence from a member of Zhouia, isolated tidal flat.</title>
        <authorList>
            <person name="Jin H."/>
            <person name="Jeon C.O."/>
        </authorList>
    </citation>
    <scope>NUCLEOTIDE SEQUENCE [LARGE SCALE GENOMIC DNA]</scope>
    <source>
        <strain evidence="7">AD3</strain>
    </source>
</reference>
<dbReference type="PROSITE" id="PS00041">
    <property type="entry name" value="HTH_ARAC_FAMILY_1"/>
    <property type="match status" value="1"/>
</dbReference>
<organism evidence="6 7">
    <name type="scientific">Zhouia amylolytica AD3</name>
    <dbReference type="NCBI Taxonomy" id="1286632"/>
    <lineage>
        <taxon>Bacteria</taxon>
        <taxon>Pseudomonadati</taxon>
        <taxon>Bacteroidota</taxon>
        <taxon>Flavobacteriia</taxon>
        <taxon>Flavobacteriales</taxon>
        <taxon>Flavobacteriaceae</taxon>
        <taxon>Zhouia</taxon>
    </lineage>
</organism>
<dbReference type="PANTHER" id="PTHR43280:SF29">
    <property type="entry name" value="ARAC-FAMILY TRANSCRIPTIONAL REGULATOR"/>
    <property type="match status" value="1"/>
</dbReference>
<dbReference type="GO" id="GO:0043565">
    <property type="term" value="F:sequence-specific DNA binding"/>
    <property type="evidence" value="ECO:0007669"/>
    <property type="project" value="InterPro"/>
</dbReference>
<dbReference type="RefSeq" id="WP_161808353.1">
    <property type="nucleotide sequence ID" value="NZ_AYXY01000019.1"/>
</dbReference>
<evidence type="ECO:0000313" key="6">
    <source>
        <dbReference type="EMBL" id="ETN95877.1"/>
    </source>
</evidence>
<dbReference type="InterPro" id="IPR018060">
    <property type="entry name" value="HTH_AraC"/>
</dbReference>
<evidence type="ECO:0000256" key="4">
    <source>
        <dbReference type="SAM" id="Phobius"/>
    </source>
</evidence>
<dbReference type="Gene3D" id="1.10.10.60">
    <property type="entry name" value="Homeodomain-like"/>
    <property type="match status" value="2"/>
</dbReference>
<dbReference type="InterPro" id="IPR009057">
    <property type="entry name" value="Homeodomain-like_sf"/>
</dbReference>
<evidence type="ECO:0000313" key="7">
    <source>
        <dbReference type="Proteomes" id="UP000018850"/>
    </source>
</evidence>
<evidence type="ECO:0000259" key="5">
    <source>
        <dbReference type="PROSITE" id="PS01124"/>
    </source>
</evidence>
<accession>W2URE2</accession>
<keyword evidence="7" id="KW-1185">Reference proteome</keyword>
<protein>
    <recommendedName>
        <fullName evidence="5">HTH araC/xylS-type domain-containing protein</fullName>
    </recommendedName>
</protein>
<feature type="transmembrane region" description="Helical" evidence="4">
    <location>
        <begin position="12"/>
        <end position="30"/>
    </location>
</feature>
<keyword evidence="1" id="KW-0805">Transcription regulation</keyword>
<dbReference type="STRING" id="376730.SAMN04487906_0758"/>
<keyword evidence="4" id="KW-1133">Transmembrane helix</keyword>
<evidence type="ECO:0000256" key="2">
    <source>
        <dbReference type="ARBA" id="ARBA00023125"/>
    </source>
</evidence>
<name>W2URE2_9FLAO</name>
<comment type="caution">
    <text evidence="6">The sequence shown here is derived from an EMBL/GenBank/DDBJ whole genome shotgun (WGS) entry which is preliminary data.</text>
</comment>